<reference evidence="1 2" key="2">
    <citation type="journal article" date="2023" name="Mol. Biol. Evol.">
        <title>Genomics of Secondarily Temperate Adaptation in the Only Non-Antarctic Icefish.</title>
        <authorList>
            <person name="Rivera-Colon A.G."/>
            <person name="Rayamajhi N."/>
            <person name="Minhas B.F."/>
            <person name="Madrigal G."/>
            <person name="Bilyk K.T."/>
            <person name="Yoon V."/>
            <person name="Hune M."/>
            <person name="Gregory S."/>
            <person name="Cheng C.H.C."/>
            <person name="Catchen J.M."/>
        </authorList>
    </citation>
    <scope>NUCLEOTIDE SEQUENCE [LARGE SCALE GENOMIC DNA]</scope>
    <source>
        <strain evidence="1">JMC-PN-2008</strain>
    </source>
</reference>
<evidence type="ECO:0000313" key="2">
    <source>
        <dbReference type="Proteomes" id="UP001346869"/>
    </source>
</evidence>
<keyword evidence="2" id="KW-1185">Reference proteome</keyword>
<evidence type="ECO:0000313" key="1">
    <source>
        <dbReference type="EMBL" id="KAK5869075.1"/>
    </source>
</evidence>
<accession>A0AAN7XV84</accession>
<dbReference type="Proteomes" id="UP001346869">
    <property type="component" value="Unassembled WGS sequence"/>
</dbReference>
<proteinExistence type="predicted"/>
<reference evidence="1 2" key="1">
    <citation type="journal article" date="2023" name="Genes (Basel)">
        <title>Chromosome-Level Genome Assembly and Circadian Gene Repertoire of the Patagonia Blennie Eleginops maclovinus-The Closest Ancestral Proxy of Antarctic Cryonotothenioids.</title>
        <authorList>
            <person name="Cheng C.C."/>
            <person name="Rivera-Colon A.G."/>
            <person name="Minhas B.F."/>
            <person name="Wilson L."/>
            <person name="Rayamajhi N."/>
            <person name="Vargas-Chacoff L."/>
            <person name="Catchen J.M."/>
        </authorList>
    </citation>
    <scope>NUCLEOTIDE SEQUENCE [LARGE SCALE GENOMIC DNA]</scope>
    <source>
        <strain evidence="1">JMC-PN-2008</strain>
    </source>
</reference>
<sequence length="77" mass="7854">MSCTSGPYLQSADLPLGEFVGCGAPGAESPQVGEGRRPSVLVPAAESQLPPALCCGPACLLSRSRCPFVHIGATRVE</sequence>
<name>A0AAN7XV84_ELEMC</name>
<gene>
    <name evidence="1" type="ORF">PBY51_010035</name>
</gene>
<comment type="caution">
    <text evidence="1">The sequence shown here is derived from an EMBL/GenBank/DDBJ whole genome shotgun (WGS) entry which is preliminary data.</text>
</comment>
<protein>
    <submittedName>
        <fullName evidence="1">Uncharacterized protein</fullName>
    </submittedName>
</protein>
<organism evidence="1 2">
    <name type="scientific">Eleginops maclovinus</name>
    <name type="common">Patagonian blennie</name>
    <name type="synonym">Eleginus maclovinus</name>
    <dbReference type="NCBI Taxonomy" id="56733"/>
    <lineage>
        <taxon>Eukaryota</taxon>
        <taxon>Metazoa</taxon>
        <taxon>Chordata</taxon>
        <taxon>Craniata</taxon>
        <taxon>Vertebrata</taxon>
        <taxon>Euteleostomi</taxon>
        <taxon>Actinopterygii</taxon>
        <taxon>Neopterygii</taxon>
        <taxon>Teleostei</taxon>
        <taxon>Neoteleostei</taxon>
        <taxon>Acanthomorphata</taxon>
        <taxon>Eupercaria</taxon>
        <taxon>Perciformes</taxon>
        <taxon>Notothenioidei</taxon>
        <taxon>Eleginopidae</taxon>
        <taxon>Eleginops</taxon>
    </lineage>
</organism>
<dbReference type="EMBL" id="JAUZQC010000007">
    <property type="protein sequence ID" value="KAK5869075.1"/>
    <property type="molecule type" value="Genomic_DNA"/>
</dbReference>
<dbReference type="AlphaFoldDB" id="A0AAN7XV84"/>